<gene>
    <name evidence="3" type="ORF">ACFPM3_02205</name>
</gene>
<evidence type="ECO:0000313" key="4">
    <source>
        <dbReference type="Proteomes" id="UP001595829"/>
    </source>
</evidence>
<name>A0ABV9X9Y8_9ACTN</name>
<reference evidence="4" key="1">
    <citation type="journal article" date="2019" name="Int. J. Syst. Evol. Microbiol.">
        <title>The Global Catalogue of Microorganisms (GCM) 10K type strain sequencing project: providing services to taxonomists for standard genome sequencing and annotation.</title>
        <authorList>
            <consortium name="The Broad Institute Genomics Platform"/>
            <consortium name="The Broad Institute Genome Sequencing Center for Infectious Disease"/>
            <person name="Wu L."/>
            <person name="Ma J."/>
        </authorList>
    </citation>
    <scope>NUCLEOTIDE SEQUENCE [LARGE SCALE GENOMIC DNA]</scope>
    <source>
        <strain evidence="4">CGMCC 4.1648</strain>
    </source>
</reference>
<evidence type="ECO:0000313" key="3">
    <source>
        <dbReference type="EMBL" id="MFC5020961.1"/>
    </source>
</evidence>
<feature type="signal peptide" evidence="2">
    <location>
        <begin position="1"/>
        <end position="17"/>
    </location>
</feature>
<evidence type="ECO:0000256" key="2">
    <source>
        <dbReference type="SAM" id="SignalP"/>
    </source>
</evidence>
<evidence type="ECO:0008006" key="5">
    <source>
        <dbReference type="Google" id="ProtNLM"/>
    </source>
</evidence>
<accession>A0ABV9X9Y8</accession>
<evidence type="ECO:0000256" key="1">
    <source>
        <dbReference type="SAM" id="MobiDB-lite"/>
    </source>
</evidence>
<dbReference type="EMBL" id="JBHSJD010000001">
    <property type="protein sequence ID" value="MFC5020961.1"/>
    <property type="molecule type" value="Genomic_DNA"/>
</dbReference>
<sequence>MATLLAALFICFGPARHAGALPAPAGAPVAGEAVFAGAATSAVSCPHDDRDCGLFPSLTPAVLTVPPLDPPPQADGLTAFATAPPPGRTGGPQDRPRAPDLHVLQVLRT</sequence>
<proteinExistence type="predicted"/>
<keyword evidence="2" id="KW-0732">Signal</keyword>
<keyword evidence="4" id="KW-1185">Reference proteome</keyword>
<protein>
    <recommendedName>
        <fullName evidence="5">Secreted protein</fullName>
    </recommendedName>
</protein>
<dbReference type="RefSeq" id="WP_380841622.1">
    <property type="nucleotide sequence ID" value="NZ_JBHMCZ010000025.1"/>
</dbReference>
<feature type="chain" id="PRO_5045731544" description="Secreted protein" evidence="2">
    <location>
        <begin position="18"/>
        <end position="109"/>
    </location>
</feature>
<comment type="caution">
    <text evidence="3">The sequence shown here is derived from an EMBL/GenBank/DDBJ whole genome shotgun (WGS) entry which is preliminary data.</text>
</comment>
<dbReference type="Proteomes" id="UP001595829">
    <property type="component" value="Unassembled WGS sequence"/>
</dbReference>
<feature type="region of interest" description="Disordered" evidence="1">
    <location>
        <begin position="67"/>
        <end position="100"/>
    </location>
</feature>
<organism evidence="3 4">
    <name type="scientific">Streptomyces coeruleoprunus</name>
    <dbReference type="NCBI Taxonomy" id="285563"/>
    <lineage>
        <taxon>Bacteria</taxon>
        <taxon>Bacillati</taxon>
        <taxon>Actinomycetota</taxon>
        <taxon>Actinomycetes</taxon>
        <taxon>Kitasatosporales</taxon>
        <taxon>Streptomycetaceae</taxon>
        <taxon>Streptomyces</taxon>
    </lineage>
</organism>